<evidence type="ECO:0000313" key="1">
    <source>
        <dbReference type="EMBL" id="CAA2617638.1"/>
    </source>
</evidence>
<name>A0A7I8IHH8_SPIIN</name>
<dbReference type="AlphaFoldDB" id="A0A7I8IHH8"/>
<dbReference type="EMBL" id="LR746266">
    <property type="protein sequence ID" value="CAA7393383.1"/>
    <property type="molecule type" value="Genomic_DNA"/>
</dbReference>
<gene>
    <name evidence="1" type="ORF">SI7747_03003801</name>
    <name evidence="2" type="ORF">SI8410_03004141</name>
</gene>
<reference evidence="1" key="1">
    <citation type="submission" date="2019-12" db="EMBL/GenBank/DDBJ databases">
        <authorList>
            <person name="Scholz U."/>
            <person name="Mascher M."/>
            <person name="Fiebig A."/>
        </authorList>
    </citation>
    <scope>NUCLEOTIDE SEQUENCE</scope>
</reference>
<sequence>MLAEFAWALVPFRRIACHTSDMVGPPCLGA</sequence>
<keyword evidence="3" id="KW-1185">Reference proteome</keyword>
<accession>A0A7I8IHH8</accession>
<proteinExistence type="predicted"/>
<dbReference type="EMBL" id="LR743590">
    <property type="protein sequence ID" value="CAA2617638.1"/>
    <property type="molecule type" value="Genomic_DNA"/>
</dbReference>
<protein>
    <submittedName>
        <fullName evidence="1">Uncharacterized protein</fullName>
    </submittedName>
</protein>
<evidence type="ECO:0000313" key="2">
    <source>
        <dbReference type="EMBL" id="CAA7393383.1"/>
    </source>
</evidence>
<dbReference type="Proteomes" id="UP000663760">
    <property type="component" value="Chromosome 3"/>
</dbReference>
<evidence type="ECO:0000313" key="3">
    <source>
        <dbReference type="Proteomes" id="UP000663760"/>
    </source>
</evidence>
<organism evidence="1">
    <name type="scientific">Spirodela intermedia</name>
    <name type="common">Intermediate duckweed</name>
    <dbReference type="NCBI Taxonomy" id="51605"/>
    <lineage>
        <taxon>Eukaryota</taxon>
        <taxon>Viridiplantae</taxon>
        <taxon>Streptophyta</taxon>
        <taxon>Embryophyta</taxon>
        <taxon>Tracheophyta</taxon>
        <taxon>Spermatophyta</taxon>
        <taxon>Magnoliopsida</taxon>
        <taxon>Liliopsida</taxon>
        <taxon>Araceae</taxon>
        <taxon>Lemnoideae</taxon>
        <taxon>Spirodela</taxon>
    </lineage>
</organism>